<dbReference type="RefSeq" id="WP_341409963.1">
    <property type="nucleotide sequence ID" value="NZ_JBBUTH010000004.1"/>
</dbReference>
<accession>A0ABU9CEG6</accession>
<dbReference type="PANTHER" id="PTHR42747:SF4">
    <property type="entry name" value="BLR1330 PROTEIN"/>
    <property type="match status" value="1"/>
</dbReference>
<organism evidence="7 8">
    <name type="scientific">Pseudaquabacterium inlustre</name>
    <dbReference type="NCBI Taxonomy" id="2984192"/>
    <lineage>
        <taxon>Bacteria</taxon>
        <taxon>Pseudomonadati</taxon>
        <taxon>Pseudomonadota</taxon>
        <taxon>Betaproteobacteria</taxon>
        <taxon>Burkholderiales</taxon>
        <taxon>Sphaerotilaceae</taxon>
        <taxon>Pseudaquabacterium</taxon>
    </lineage>
</organism>
<evidence type="ECO:0000256" key="3">
    <source>
        <dbReference type="ARBA" id="ARBA00022643"/>
    </source>
</evidence>
<name>A0ABU9CEG6_9BURK</name>
<keyword evidence="8" id="KW-1185">Reference proteome</keyword>
<dbReference type="PANTHER" id="PTHR42747">
    <property type="entry name" value="NITRONATE MONOOXYGENASE-RELATED"/>
    <property type="match status" value="1"/>
</dbReference>
<keyword evidence="3" id="KW-0288">FMN</keyword>
<reference evidence="7 8" key="1">
    <citation type="submission" date="2024-04" db="EMBL/GenBank/DDBJ databases">
        <title>Novel species of the genus Ideonella isolated from streams.</title>
        <authorList>
            <person name="Lu H."/>
        </authorList>
    </citation>
    <scope>NUCLEOTIDE SEQUENCE [LARGE SCALE GENOMIC DNA]</scope>
    <source>
        <strain evidence="7 8">DXS22W</strain>
    </source>
</reference>
<gene>
    <name evidence="7" type="ORF">AACH10_08510</name>
</gene>
<keyword evidence="2" id="KW-0285">Flavoprotein</keyword>
<evidence type="ECO:0000313" key="8">
    <source>
        <dbReference type="Proteomes" id="UP001365405"/>
    </source>
</evidence>
<dbReference type="InterPro" id="IPR004136">
    <property type="entry name" value="NMO"/>
</dbReference>
<feature type="compositionally biased region" description="Low complexity" evidence="6">
    <location>
        <begin position="295"/>
        <end position="309"/>
    </location>
</feature>
<evidence type="ECO:0000313" key="7">
    <source>
        <dbReference type="EMBL" id="MEK8050279.1"/>
    </source>
</evidence>
<dbReference type="GO" id="GO:0004497">
    <property type="term" value="F:monooxygenase activity"/>
    <property type="evidence" value="ECO:0007669"/>
    <property type="project" value="UniProtKB-KW"/>
</dbReference>
<keyword evidence="5 7" id="KW-0503">Monooxygenase</keyword>
<dbReference type="CDD" id="cd04730">
    <property type="entry name" value="NPD_like"/>
    <property type="match status" value="1"/>
</dbReference>
<comment type="similarity">
    <text evidence="1">Belongs to the nitronate monooxygenase family. NMO class I subfamily.</text>
</comment>
<dbReference type="Proteomes" id="UP001365405">
    <property type="component" value="Unassembled WGS sequence"/>
</dbReference>
<protein>
    <submittedName>
        <fullName evidence="7">Nitronate monooxygenase</fullName>
        <ecNumber evidence="7">1.13.12.-</ecNumber>
    </submittedName>
</protein>
<feature type="compositionally biased region" description="Pro residues" evidence="6">
    <location>
        <begin position="1"/>
        <end position="17"/>
    </location>
</feature>
<evidence type="ECO:0000256" key="5">
    <source>
        <dbReference type="ARBA" id="ARBA00023033"/>
    </source>
</evidence>
<dbReference type="EMBL" id="JBBUTH010000004">
    <property type="protein sequence ID" value="MEK8050279.1"/>
    <property type="molecule type" value="Genomic_DNA"/>
</dbReference>
<dbReference type="EC" id="1.13.12.-" evidence="7"/>
<evidence type="ECO:0000256" key="4">
    <source>
        <dbReference type="ARBA" id="ARBA00023002"/>
    </source>
</evidence>
<evidence type="ECO:0000256" key="2">
    <source>
        <dbReference type="ARBA" id="ARBA00022630"/>
    </source>
</evidence>
<dbReference type="SUPFAM" id="SSF51412">
    <property type="entry name" value="Inosine monophosphate dehydrogenase (IMPDH)"/>
    <property type="match status" value="1"/>
</dbReference>
<dbReference type="Gene3D" id="3.20.20.70">
    <property type="entry name" value="Aldolase class I"/>
    <property type="match status" value="1"/>
</dbReference>
<sequence>MPLAPPHASPGDAPPATDPARPAWLKRLRLPLIAAPMLRVSGVDLVSAACAAGVVGAFPTANARSADELDAWLRTITDRLTGQPGAAPWCPNLIMRSPRLADDLACVLRHRPEVVITSVGSPAPILPALHGIGCTVLADVATLAHAHKAIAAGADGLVLLSAGAGGQTGWLNPFAFVRALRREGYRGLLVLAGGQSDGTSLRAAQVLGCDLGYMGTRFIATRESLAEAAYKQMLVEASIDDIVLTKAFTGLPTSMLAPSIRQAGLDPARLDESVTPETAAQMFGGRSHRGDDDATAPGTAPETAAAPGPRRWRDVWSAGHSVSGVQGVPSVADLIAELEAAFHDAGG</sequence>
<comment type="caution">
    <text evidence="7">The sequence shown here is derived from an EMBL/GenBank/DDBJ whole genome shotgun (WGS) entry which is preliminary data.</text>
</comment>
<proteinExistence type="inferred from homology"/>
<keyword evidence="4 7" id="KW-0560">Oxidoreductase</keyword>
<evidence type="ECO:0000256" key="1">
    <source>
        <dbReference type="ARBA" id="ARBA00009881"/>
    </source>
</evidence>
<feature type="region of interest" description="Disordered" evidence="6">
    <location>
        <begin position="280"/>
        <end position="310"/>
    </location>
</feature>
<dbReference type="InterPro" id="IPR013785">
    <property type="entry name" value="Aldolase_TIM"/>
</dbReference>
<feature type="region of interest" description="Disordered" evidence="6">
    <location>
        <begin position="1"/>
        <end position="20"/>
    </location>
</feature>
<dbReference type="Pfam" id="PF03060">
    <property type="entry name" value="NMO"/>
    <property type="match status" value="1"/>
</dbReference>
<evidence type="ECO:0000256" key="6">
    <source>
        <dbReference type="SAM" id="MobiDB-lite"/>
    </source>
</evidence>